<dbReference type="Gene3D" id="1.10.8.60">
    <property type="match status" value="1"/>
</dbReference>
<accession>A0ABR2W088</accession>
<dbReference type="PROSITE" id="PS50837">
    <property type="entry name" value="NACHT"/>
    <property type="match status" value="1"/>
</dbReference>
<evidence type="ECO:0000256" key="1">
    <source>
        <dbReference type="ARBA" id="ARBA00004123"/>
    </source>
</evidence>
<dbReference type="PIRSF" id="PIRSF001767">
    <property type="entry name" value="Cdc6"/>
    <property type="match status" value="1"/>
</dbReference>
<dbReference type="PANTHER" id="PTHR10763:SF26">
    <property type="entry name" value="CELL DIVISION CONTROL PROTEIN 6 HOMOLOG"/>
    <property type="match status" value="1"/>
</dbReference>
<dbReference type="CDD" id="cd00009">
    <property type="entry name" value="AAA"/>
    <property type="match status" value="1"/>
</dbReference>
<dbReference type="InterPro" id="IPR003593">
    <property type="entry name" value="AAA+_ATPase"/>
</dbReference>
<reference evidence="10 11" key="1">
    <citation type="submission" date="2023-04" db="EMBL/GenBank/DDBJ databases">
        <title>Genome of Basidiobolus ranarum AG-B5.</title>
        <authorList>
            <person name="Stajich J.E."/>
            <person name="Carter-House D."/>
            <person name="Gryganskyi A."/>
        </authorList>
    </citation>
    <scope>NUCLEOTIDE SEQUENCE [LARGE SCALE GENOMIC DNA]</scope>
    <source>
        <strain evidence="10 11">AG-B5</strain>
    </source>
</reference>
<evidence type="ECO:0000313" key="10">
    <source>
        <dbReference type="EMBL" id="KAK9712171.1"/>
    </source>
</evidence>
<feature type="compositionally biased region" description="Polar residues" evidence="8">
    <location>
        <begin position="413"/>
        <end position="426"/>
    </location>
</feature>
<evidence type="ECO:0000256" key="2">
    <source>
        <dbReference type="ARBA" id="ARBA00006184"/>
    </source>
</evidence>
<dbReference type="PANTHER" id="PTHR10763">
    <property type="entry name" value="CELL DIVISION CONTROL PROTEIN 6-RELATED"/>
    <property type="match status" value="1"/>
</dbReference>
<dbReference type="SMART" id="SM00382">
    <property type="entry name" value="AAA"/>
    <property type="match status" value="1"/>
</dbReference>
<dbReference type="EMBL" id="JASJQH010007232">
    <property type="protein sequence ID" value="KAK9712171.1"/>
    <property type="molecule type" value="Genomic_DNA"/>
</dbReference>
<dbReference type="Pfam" id="PF13401">
    <property type="entry name" value="AAA_22"/>
    <property type="match status" value="1"/>
</dbReference>
<name>A0ABR2W088_9FUNG</name>
<dbReference type="InterPro" id="IPR007111">
    <property type="entry name" value="NACHT_NTPase"/>
</dbReference>
<dbReference type="InterPro" id="IPR016314">
    <property type="entry name" value="Cdc6/18"/>
</dbReference>
<evidence type="ECO:0000256" key="6">
    <source>
        <dbReference type="ARBA" id="ARBA00023306"/>
    </source>
</evidence>
<gene>
    <name evidence="10" type="primary">CDC6</name>
    <name evidence="10" type="ORF">K7432_007316</name>
</gene>
<sequence length="448" mass="50205">MSVYQEAKALFRRSTIPNQLVGREEEREVLIHFWDEHVTGNKPGCLYISGSPGTGKTALLSQLCEEFNPDEVDHKVQLIKINCMSVNDPKAIYTRLLSEVGASSSASKDASKTLEKKFLHGTTLYVVILDEIDHLITKDQDVLYKLFEWPTLPEARLTLIGIANALDLTDRFLPRLRAKDCEPQILNFNPYKVPQIIDIIKNRLLSLYSESQLADLNGSGKKPPVPIMQVSAIELCARKVAAGTGDLRKALDVCRQAIEMVELERKKSSEVDEAETLISAPKVTIKHVMKVVNSMLGSSSMKKIQDLNLQQRLVLISSVLLSKSKTMEMSLGTLYERYISLCHINKFFTPVTRSEFFDLTNMIESTGLIIIAKGKDELLRKVSLNAQEEDILRGIKDNELLLQVYNEGLSQVNEEASQSETMTPKTPRTRAAKSTRSGTPARSLRLRA</sequence>
<keyword evidence="5" id="KW-0539">Nucleus</keyword>
<dbReference type="InterPro" id="IPR050311">
    <property type="entry name" value="ORC1/CDC6"/>
</dbReference>
<evidence type="ECO:0000259" key="9">
    <source>
        <dbReference type="PROSITE" id="PS50837"/>
    </source>
</evidence>
<evidence type="ECO:0000256" key="5">
    <source>
        <dbReference type="ARBA" id="ARBA00023242"/>
    </source>
</evidence>
<evidence type="ECO:0000256" key="7">
    <source>
        <dbReference type="PIRNR" id="PIRNR001767"/>
    </source>
</evidence>
<keyword evidence="6" id="KW-0131">Cell cycle</keyword>
<protein>
    <recommendedName>
        <fullName evidence="7">Cell division control protein</fullName>
    </recommendedName>
</protein>
<evidence type="ECO:0000313" key="11">
    <source>
        <dbReference type="Proteomes" id="UP001479436"/>
    </source>
</evidence>
<keyword evidence="4" id="KW-0235">DNA replication</keyword>
<dbReference type="Gene3D" id="3.40.50.300">
    <property type="entry name" value="P-loop containing nucleotide triphosphate hydrolases"/>
    <property type="match status" value="1"/>
</dbReference>
<feature type="region of interest" description="Disordered" evidence="8">
    <location>
        <begin position="413"/>
        <end position="448"/>
    </location>
</feature>
<feature type="domain" description="NACHT" evidence="9">
    <location>
        <begin position="44"/>
        <end position="159"/>
    </location>
</feature>
<dbReference type="Pfam" id="PF22606">
    <property type="entry name" value="Cdc6-ORC-like_ATPase_lid"/>
    <property type="match status" value="1"/>
</dbReference>
<comment type="similarity">
    <text evidence="2 7">Belongs to the CDC6/cdc18 family.</text>
</comment>
<dbReference type="InterPro" id="IPR054425">
    <property type="entry name" value="Cdc6_ORC1-like_ATPase_lid"/>
</dbReference>
<dbReference type="SUPFAM" id="SSF46785">
    <property type="entry name" value="Winged helix' DNA-binding domain"/>
    <property type="match status" value="1"/>
</dbReference>
<dbReference type="Proteomes" id="UP001479436">
    <property type="component" value="Unassembled WGS sequence"/>
</dbReference>
<dbReference type="Gene3D" id="1.10.10.10">
    <property type="entry name" value="Winged helix-like DNA-binding domain superfamily/Winged helix DNA-binding domain"/>
    <property type="match status" value="1"/>
</dbReference>
<evidence type="ECO:0000256" key="3">
    <source>
        <dbReference type="ARBA" id="ARBA00022618"/>
    </source>
</evidence>
<dbReference type="SUPFAM" id="SSF52540">
    <property type="entry name" value="P-loop containing nucleoside triphosphate hydrolases"/>
    <property type="match status" value="1"/>
</dbReference>
<dbReference type="InterPro" id="IPR049945">
    <property type="entry name" value="AAA_22"/>
</dbReference>
<comment type="caution">
    <text evidence="10">The sequence shown here is derived from an EMBL/GenBank/DDBJ whole genome shotgun (WGS) entry which is preliminary data.</text>
</comment>
<dbReference type="InterPro" id="IPR036388">
    <property type="entry name" value="WH-like_DNA-bd_sf"/>
</dbReference>
<dbReference type="Pfam" id="PF09079">
    <property type="entry name" value="WHD_Cdc6"/>
    <property type="match status" value="1"/>
</dbReference>
<dbReference type="InterPro" id="IPR027417">
    <property type="entry name" value="P-loop_NTPase"/>
</dbReference>
<dbReference type="InterPro" id="IPR015163">
    <property type="entry name" value="Cdc6_C"/>
</dbReference>
<dbReference type="SMART" id="SM01074">
    <property type="entry name" value="Cdc6_C"/>
    <property type="match status" value="1"/>
</dbReference>
<comment type="subcellular location">
    <subcellularLocation>
        <location evidence="1">Nucleus</location>
    </subcellularLocation>
</comment>
<evidence type="ECO:0000256" key="8">
    <source>
        <dbReference type="SAM" id="MobiDB-lite"/>
    </source>
</evidence>
<proteinExistence type="inferred from homology"/>
<keyword evidence="3" id="KW-0132">Cell division</keyword>
<evidence type="ECO:0000256" key="4">
    <source>
        <dbReference type="ARBA" id="ARBA00022705"/>
    </source>
</evidence>
<keyword evidence="11" id="KW-1185">Reference proteome</keyword>
<dbReference type="InterPro" id="IPR036390">
    <property type="entry name" value="WH_DNA-bd_sf"/>
</dbReference>
<organism evidence="10 11">
    <name type="scientific">Basidiobolus ranarum</name>
    <dbReference type="NCBI Taxonomy" id="34480"/>
    <lineage>
        <taxon>Eukaryota</taxon>
        <taxon>Fungi</taxon>
        <taxon>Fungi incertae sedis</taxon>
        <taxon>Zoopagomycota</taxon>
        <taxon>Entomophthoromycotina</taxon>
        <taxon>Basidiobolomycetes</taxon>
        <taxon>Basidiobolales</taxon>
        <taxon>Basidiobolaceae</taxon>
        <taxon>Basidiobolus</taxon>
    </lineage>
</organism>